<dbReference type="Proteomes" id="UP000092527">
    <property type="component" value="Unassembled WGS sequence"/>
</dbReference>
<sequence length="265" mass="29553">MTSQIKTSTPALDKVVLIIDYLAINGPSSFSTIYQNLDLPKSSTSTLLNNLVIHGILRQNSDDKYTLALRLYEWGIKAVSNFDIKEIALPILEKLRDETGLTCHLGIMDGNFPTYLLKVESPSAVIIKSWLGKRLPINSTALGKVFLAYMDVKKAHQLIQQQLPFKQFTANTICDTDTLLKSIQVVKKQGWACDNEEDADGVICLAAPVLNYNHEIIAAVSISGITTQYQIKPIEEQVPILKKYVQLLSQEIGAFDKQTDILQKM</sequence>
<name>A0AB36E3F4_9PAST</name>
<dbReference type="PANTHER" id="PTHR30136">
    <property type="entry name" value="HELIX-TURN-HELIX TRANSCRIPTIONAL REGULATOR, ICLR FAMILY"/>
    <property type="match status" value="1"/>
</dbReference>
<dbReference type="RefSeq" id="WP_066111825.1">
    <property type="nucleotide sequence ID" value="NZ_JTJT01000014.1"/>
</dbReference>
<keyword evidence="1" id="KW-0805">Transcription regulation</keyword>
<dbReference type="SUPFAM" id="SSF46785">
    <property type="entry name" value="Winged helix' DNA-binding domain"/>
    <property type="match status" value="1"/>
</dbReference>
<evidence type="ECO:0000313" key="7">
    <source>
        <dbReference type="Proteomes" id="UP000092527"/>
    </source>
</evidence>
<dbReference type="InterPro" id="IPR050707">
    <property type="entry name" value="HTH_MetabolicPath_Reg"/>
</dbReference>
<feature type="domain" description="HTH iclR-type" evidence="4">
    <location>
        <begin position="9"/>
        <end position="69"/>
    </location>
</feature>
<dbReference type="Pfam" id="PF09339">
    <property type="entry name" value="HTH_IclR"/>
    <property type="match status" value="1"/>
</dbReference>
<dbReference type="Pfam" id="PF01614">
    <property type="entry name" value="IclR_C"/>
    <property type="match status" value="1"/>
</dbReference>
<dbReference type="SMART" id="SM00346">
    <property type="entry name" value="HTH_ICLR"/>
    <property type="match status" value="1"/>
</dbReference>
<dbReference type="GO" id="GO:0045892">
    <property type="term" value="P:negative regulation of DNA-templated transcription"/>
    <property type="evidence" value="ECO:0007669"/>
    <property type="project" value="TreeGrafter"/>
</dbReference>
<keyword evidence="3" id="KW-0804">Transcription</keyword>
<organism evidence="6 7">
    <name type="scientific">Gallibacterium salpingitidis</name>
    <dbReference type="NCBI Taxonomy" id="505341"/>
    <lineage>
        <taxon>Bacteria</taxon>
        <taxon>Pseudomonadati</taxon>
        <taxon>Pseudomonadota</taxon>
        <taxon>Gammaproteobacteria</taxon>
        <taxon>Pasteurellales</taxon>
        <taxon>Pasteurellaceae</taxon>
        <taxon>Gallibacterium</taxon>
    </lineage>
</organism>
<evidence type="ECO:0000259" key="4">
    <source>
        <dbReference type="PROSITE" id="PS51077"/>
    </source>
</evidence>
<dbReference type="InterPro" id="IPR005471">
    <property type="entry name" value="Tscrpt_reg_IclR_N"/>
</dbReference>
<gene>
    <name evidence="6" type="ORF">QV09_06930</name>
</gene>
<dbReference type="InterPro" id="IPR014757">
    <property type="entry name" value="Tscrpt_reg_IclR_C"/>
</dbReference>
<dbReference type="AlphaFoldDB" id="A0AB36E3F4"/>
<dbReference type="PROSITE" id="PS51077">
    <property type="entry name" value="HTH_ICLR"/>
    <property type="match status" value="1"/>
</dbReference>
<evidence type="ECO:0000256" key="2">
    <source>
        <dbReference type="ARBA" id="ARBA00023125"/>
    </source>
</evidence>
<evidence type="ECO:0000313" key="6">
    <source>
        <dbReference type="EMBL" id="OBX10156.1"/>
    </source>
</evidence>
<comment type="caution">
    <text evidence="6">The sequence shown here is derived from an EMBL/GenBank/DDBJ whole genome shotgun (WGS) entry which is preliminary data.</text>
</comment>
<dbReference type="PROSITE" id="PS51078">
    <property type="entry name" value="ICLR_ED"/>
    <property type="match status" value="1"/>
</dbReference>
<dbReference type="GO" id="GO:0003677">
    <property type="term" value="F:DNA binding"/>
    <property type="evidence" value="ECO:0007669"/>
    <property type="project" value="UniProtKB-KW"/>
</dbReference>
<evidence type="ECO:0008006" key="8">
    <source>
        <dbReference type="Google" id="ProtNLM"/>
    </source>
</evidence>
<dbReference type="SUPFAM" id="SSF55781">
    <property type="entry name" value="GAF domain-like"/>
    <property type="match status" value="1"/>
</dbReference>
<evidence type="ECO:0000259" key="5">
    <source>
        <dbReference type="PROSITE" id="PS51078"/>
    </source>
</evidence>
<proteinExistence type="predicted"/>
<dbReference type="GO" id="GO:0003700">
    <property type="term" value="F:DNA-binding transcription factor activity"/>
    <property type="evidence" value="ECO:0007669"/>
    <property type="project" value="TreeGrafter"/>
</dbReference>
<feature type="domain" description="IclR-ED" evidence="5">
    <location>
        <begin position="70"/>
        <end position="254"/>
    </location>
</feature>
<dbReference type="EMBL" id="JTJU01000036">
    <property type="protein sequence ID" value="OBX10156.1"/>
    <property type="molecule type" value="Genomic_DNA"/>
</dbReference>
<dbReference type="InterPro" id="IPR036390">
    <property type="entry name" value="WH_DNA-bd_sf"/>
</dbReference>
<evidence type="ECO:0000256" key="1">
    <source>
        <dbReference type="ARBA" id="ARBA00023015"/>
    </source>
</evidence>
<dbReference type="Gene3D" id="3.30.450.40">
    <property type="match status" value="1"/>
</dbReference>
<dbReference type="InterPro" id="IPR029016">
    <property type="entry name" value="GAF-like_dom_sf"/>
</dbReference>
<dbReference type="Gene3D" id="1.10.10.10">
    <property type="entry name" value="Winged helix-like DNA-binding domain superfamily/Winged helix DNA-binding domain"/>
    <property type="match status" value="1"/>
</dbReference>
<evidence type="ECO:0000256" key="3">
    <source>
        <dbReference type="ARBA" id="ARBA00023163"/>
    </source>
</evidence>
<accession>A0AB36E3F4</accession>
<keyword evidence="2" id="KW-0238">DNA-binding</keyword>
<dbReference type="PANTHER" id="PTHR30136:SF38">
    <property type="entry name" value="TRANSCRIPTIONAL REGULATOR"/>
    <property type="match status" value="1"/>
</dbReference>
<protein>
    <recommendedName>
        <fullName evidence="8">IclR family transcriptional regulator</fullName>
    </recommendedName>
</protein>
<reference evidence="6 7" key="1">
    <citation type="submission" date="2014-11" db="EMBL/GenBank/DDBJ databases">
        <title>Pan-genome of Gallibacterium spp.</title>
        <authorList>
            <person name="Kudirkiene E."/>
            <person name="Bojesen A.M."/>
        </authorList>
    </citation>
    <scope>NUCLEOTIDE SEQUENCE [LARGE SCALE GENOMIC DNA]</scope>
    <source>
        <strain evidence="6 7">18469/18</strain>
    </source>
</reference>
<dbReference type="InterPro" id="IPR036388">
    <property type="entry name" value="WH-like_DNA-bd_sf"/>
</dbReference>